<dbReference type="Pfam" id="PF04346">
    <property type="entry name" value="EutH"/>
    <property type="match status" value="1"/>
</dbReference>
<gene>
    <name evidence="2" type="primary">eutH</name>
    <name evidence="2" type="ORF">NE398_19010</name>
</gene>
<evidence type="ECO:0000313" key="3">
    <source>
        <dbReference type="Proteomes" id="UP001141183"/>
    </source>
</evidence>
<sequence length="360" mass="38565">MEKIMLYSIGIFFLVGVIDYIFGGKYGLSKGIESGIKSMGSLALSMIGILSITPIISDLIIKYILTIFKNILVDPTIIVSSFIAVDMGGYKIVQSISTDQGIIYFSGILISSILGCTISFTLPLALGIVKEKNIDILCKGILCGIVVLPIGLLVGGILLKIKLSLILINLMPIVIISIFVVIGLYKKPNKMIICFKYLAKFIMILGLIGLGVQGFTSITGVVIIKNLLALEETLTIVGKIAIFLAGANVMLEIIKVVFKNKIAMLEKVLNINSASVGALIGSLASAVIVFTNFDELDDRGKLVCSAFSVAGAYVFGGQLGYVVIEAKDITLIYILVKLISGFLGIALALKLSKKELRKIS</sequence>
<feature type="transmembrane region" description="Helical" evidence="1">
    <location>
        <begin position="197"/>
        <end position="224"/>
    </location>
</feature>
<dbReference type="GO" id="GO:0005886">
    <property type="term" value="C:plasma membrane"/>
    <property type="evidence" value="ECO:0007669"/>
    <property type="project" value="TreeGrafter"/>
</dbReference>
<keyword evidence="1" id="KW-0472">Membrane</keyword>
<accession>A0A9X4B1Y5</accession>
<reference evidence="2" key="1">
    <citation type="submission" date="2022-05" db="EMBL/GenBank/DDBJ databases">
        <title>Draft genome sequence of Clostridium tertium strain CP3 isolated from Peru.</title>
        <authorList>
            <person name="Hurtado R."/>
            <person name="Lima L."/>
            <person name="Sousa T."/>
            <person name="Jaiswal A.K."/>
            <person name="Tiwari S."/>
            <person name="Maturrano L."/>
            <person name="Brenig B."/>
            <person name="Azevedo V."/>
        </authorList>
    </citation>
    <scope>NUCLEOTIDE SEQUENCE</scope>
    <source>
        <strain evidence="2">CP3</strain>
    </source>
</reference>
<keyword evidence="1" id="KW-0812">Transmembrane</keyword>
<feature type="transmembrane region" description="Helical" evidence="1">
    <location>
        <begin position="270"/>
        <end position="293"/>
    </location>
</feature>
<dbReference type="RefSeq" id="WP_008676524.1">
    <property type="nucleotide sequence ID" value="NZ_CABKOG010000003.1"/>
</dbReference>
<proteinExistence type="predicted"/>
<dbReference type="Proteomes" id="UP001141183">
    <property type="component" value="Unassembled WGS sequence"/>
</dbReference>
<feature type="transmembrane region" description="Helical" evidence="1">
    <location>
        <begin position="165"/>
        <end position="185"/>
    </location>
</feature>
<feature type="transmembrane region" description="Helical" evidence="1">
    <location>
        <begin position="236"/>
        <end position="258"/>
    </location>
</feature>
<comment type="caution">
    <text evidence="2">The sequence shown here is derived from an EMBL/GenBank/DDBJ whole genome shotgun (WGS) entry which is preliminary data.</text>
</comment>
<feature type="transmembrane region" description="Helical" evidence="1">
    <location>
        <begin position="102"/>
        <end position="129"/>
    </location>
</feature>
<dbReference type="PANTHER" id="PTHR40089:SF1">
    <property type="entry name" value="ETHANOLAMINE PERMEASE EUTH-RELATED"/>
    <property type="match status" value="1"/>
</dbReference>
<evidence type="ECO:0000313" key="2">
    <source>
        <dbReference type="EMBL" id="MDC4242225.1"/>
    </source>
</evidence>
<protein>
    <submittedName>
        <fullName evidence="2">Ethanolamine utilization protein EutH</fullName>
    </submittedName>
</protein>
<feature type="transmembrane region" description="Helical" evidence="1">
    <location>
        <begin position="72"/>
        <end position="90"/>
    </location>
</feature>
<feature type="transmembrane region" description="Helical" evidence="1">
    <location>
        <begin position="329"/>
        <end position="349"/>
    </location>
</feature>
<dbReference type="PANTHER" id="PTHR40089">
    <property type="entry name" value="ETHANOLAMINE UTILIZATION PROTEIN EUTH"/>
    <property type="match status" value="1"/>
</dbReference>
<dbReference type="InterPro" id="IPR007441">
    <property type="entry name" value="EutH"/>
</dbReference>
<dbReference type="AlphaFoldDB" id="A0A9X4B1Y5"/>
<feature type="transmembrane region" description="Helical" evidence="1">
    <location>
        <begin position="136"/>
        <end position="159"/>
    </location>
</feature>
<dbReference type="GO" id="GO:0034228">
    <property type="term" value="F:ethanolamine transmembrane transporter activity"/>
    <property type="evidence" value="ECO:0007669"/>
    <property type="project" value="InterPro"/>
</dbReference>
<organism evidence="2 3">
    <name type="scientific">Clostridium tertium</name>
    <dbReference type="NCBI Taxonomy" id="1559"/>
    <lineage>
        <taxon>Bacteria</taxon>
        <taxon>Bacillati</taxon>
        <taxon>Bacillota</taxon>
        <taxon>Clostridia</taxon>
        <taxon>Eubacteriales</taxon>
        <taxon>Clostridiaceae</taxon>
        <taxon>Clostridium</taxon>
    </lineage>
</organism>
<evidence type="ECO:0000256" key="1">
    <source>
        <dbReference type="SAM" id="Phobius"/>
    </source>
</evidence>
<feature type="transmembrane region" description="Helical" evidence="1">
    <location>
        <begin position="42"/>
        <end position="65"/>
    </location>
</feature>
<name>A0A9X4B1Y5_9CLOT</name>
<feature type="transmembrane region" description="Helical" evidence="1">
    <location>
        <begin position="5"/>
        <end position="22"/>
    </location>
</feature>
<dbReference type="EMBL" id="JAMRYU010000026">
    <property type="protein sequence ID" value="MDC4242225.1"/>
    <property type="molecule type" value="Genomic_DNA"/>
</dbReference>
<dbReference type="NCBIfam" id="NF011667">
    <property type="entry name" value="PRK15086.1-3"/>
    <property type="match status" value="1"/>
</dbReference>
<keyword evidence="3" id="KW-1185">Reference proteome</keyword>
<dbReference type="PIRSF" id="PIRSF019466">
    <property type="entry name" value="EutH"/>
    <property type="match status" value="1"/>
</dbReference>
<keyword evidence="1" id="KW-1133">Transmembrane helix</keyword>